<dbReference type="CDD" id="cd00751">
    <property type="entry name" value="thiolase"/>
    <property type="match status" value="1"/>
</dbReference>
<evidence type="ECO:0000259" key="8">
    <source>
        <dbReference type="Pfam" id="PF02803"/>
    </source>
</evidence>
<keyword evidence="3 5" id="KW-0012">Acyltransferase</keyword>
<feature type="domain" description="Thiolase C-terminal" evidence="8">
    <location>
        <begin position="285"/>
        <end position="415"/>
    </location>
</feature>
<comment type="similarity">
    <text evidence="1 5">Belongs to the thiolase-like superfamily. Thiolase family.</text>
</comment>
<comment type="caution">
    <text evidence="9">The sequence shown here is derived from an EMBL/GenBank/DDBJ whole genome shotgun (WGS) entry which is preliminary data.</text>
</comment>
<evidence type="ECO:0000256" key="4">
    <source>
        <dbReference type="PIRSR" id="PIRSR000429-1"/>
    </source>
</evidence>
<organism evidence="9 10">
    <name type="scientific">Variovorax guangxiensis</name>
    <dbReference type="NCBI Taxonomy" id="1775474"/>
    <lineage>
        <taxon>Bacteria</taxon>
        <taxon>Pseudomonadati</taxon>
        <taxon>Pseudomonadota</taxon>
        <taxon>Betaproteobacteria</taxon>
        <taxon>Burkholderiales</taxon>
        <taxon>Comamonadaceae</taxon>
        <taxon>Variovorax</taxon>
    </lineage>
</organism>
<dbReference type="RefSeq" id="WP_140839624.1">
    <property type="nucleotide sequence ID" value="NZ_RCZI01000010.1"/>
</dbReference>
<reference evidence="9 10" key="1">
    <citation type="journal article" date="2019" name="Environ. Microbiol.">
        <title>Species interactions and distinct microbial communities in high Arctic permafrost affected cryosols are associated with the CH4 and CO2 gas fluxes.</title>
        <authorList>
            <person name="Altshuler I."/>
            <person name="Hamel J."/>
            <person name="Turney S."/>
            <person name="Magnuson E."/>
            <person name="Levesque R."/>
            <person name="Greer C."/>
            <person name="Whyte L.G."/>
        </authorList>
    </citation>
    <scope>NUCLEOTIDE SEQUENCE [LARGE SCALE GENOMIC DNA]</scope>
    <source>
        <strain evidence="9 10">S06.C</strain>
    </source>
</reference>
<dbReference type="InterPro" id="IPR020610">
    <property type="entry name" value="Thiolase_AS"/>
</dbReference>
<dbReference type="PANTHER" id="PTHR18919">
    <property type="entry name" value="ACETYL-COA C-ACYLTRANSFERASE"/>
    <property type="match status" value="1"/>
</dbReference>
<dbReference type="NCBIfam" id="TIGR01930">
    <property type="entry name" value="AcCoA-C-Actrans"/>
    <property type="match status" value="1"/>
</dbReference>
<feature type="active site" description="Proton acceptor" evidence="4">
    <location>
        <position position="403"/>
    </location>
</feature>
<dbReference type="EMBL" id="RCZI01000010">
    <property type="protein sequence ID" value="TPG23509.1"/>
    <property type="molecule type" value="Genomic_DNA"/>
</dbReference>
<dbReference type="PANTHER" id="PTHR18919:SF107">
    <property type="entry name" value="ACETYL-COA ACETYLTRANSFERASE, CYTOSOLIC"/>
    <property type="match status" value="1"/>
</dbReference>
<dbReference type="PROSITE" id="PS00737">
    <property type="entry name" value="THIOLASE_2"/>
    <property type="match status" value="1"/>
</dbReference>
<evidence type="ECO:0000256" key="1">
    <source>
        <dbReference type="ARBA" id="ARBA00010982"/>
    </source>
</evidence>
<dbReference type="InterPro" id="IPR016039">
    <property type="entry name" value="Thiolase-like"/>
</dbReference>
<dbReference type="Pfam" id="PF00108">
    <property type="entry name" value="Thiolase_N"/>
    <property type="match status" value="1"/>
</dbReference>
<dbReference type="OrthoDB" id="4565318at2"/>
<protein>
    <submittedName>
        <fullName evidence="9">Thiolase family protein</fullName>
    </submittedName>
</protein>
<dbReference type="PROSITE" id="PS00099">
    <property type="entry name" value="THIOLASE_3"/>
    <property type="match status" value="1"/>
</dbReference>
<evidence type="ECO:0000256" key="5">
    <source>
        <dbReference type="RuleBase" id="RU003557"/>
    </source>
</evidence>
<dbReference type="GO" id="GO:0003988">
    <property type="term" value="F:acetyl-CoA C-acyltransferase activity"/>
    <property type="evidence" value="ECO:0007669"/>
    <property type="project" value="UniProtKB-ARBA"/>
</dbReference>
<dbReference type="Pfam" id="PF02803">
    <property type="entry name" value="Thiolase_C"/>
    <property type="match status" value="1"/>
</dbReference>
<feature type="active site" description="Acyl-thioester intermediate" evidence="4">
    <location>
        <position position="107"/>
    </location>
</feature>
<dbReference type="AlphaFoldDB" id="A0A502DGD6"/>
<feature type="domain" description="Thiolase N-terminal" evidence="7">
    <location>
        <begin position="23"/>
        <end position="275"/>
    </location>
</feature>
<dbReference type="InterPro" id="IPR020616">
    <property type="entry name" value="Thiolase_N"/>
</dbReference>
<dbReference type="SUPFAM" id="SSF53901">
    <property type="entry name" value="Thiolase-like"/>
    <property type="match status" value="2"/>
</dbReference>
<dbReference type="Gene3D" id="3.40.47.10">
    <property type="match status" value="2"/>
</dbReference>
<accession>A0A502DGD6</accession>
<keyword evidence="2 5" id="KW-0808">Transferase</keyword>
<evidence type="ECO:0000256" key="3">
    <source>
        <dbReference type="ARBA" id="ARBA00023315"/>
    </source>
</evidence>
<name>A0A502DGD6_9BURK</name>
<evidence type="ECO:0000259" key="7">
    <source>
        <dbReference type="Pfam" id="PF00108"/>
    </source>
</evidence>
<gene>
    <name evidence="9" type="ORF">EAH82_20835</name>
</gene>
<feature type="region of interest" description="Disordered" evidence="6">
    <location>
        <begin position="221"/>
        <end position="240"/>
    </location>
</feature>
<dbReference type="Proteomes" id="UP000319212">
    <property type="component" value="Unassembled WGS sequence"/>
</dbReference>
<feature type="compositionally biased region" description="Basic and acidic residues" evidence="6">
    <location>
        <begin position="222"/>
        <end position="240"/>
    </location>
</feature>
<evidence type="ECO:0000256" key="2">
    <source>
        <dbReference type="ARBA" id="ARBA00022679"/>
    </source>
</evidence>
<dbReference type="InterPro" id="IPR020613">
    <property type="entry name" value="Thiolase_CS"/>
</dbReference>
<evidence type="ECO:0000256" key="6">
    <source>
        <dbReference type="SAM" id="MobiDB-lite"/>
    </source>
</evidence>
<evidence type="ECO:0000313" key="10">
    <source>
        <dbReference type="Proteomes" id="UP000319212"/>
    </source>
</evidence>
<evidence type="ECO:0000313" key="9">
    <source>
        <dbReference type="EMBL" id="TPG23509.1"/>
    </source>
</evidence>
<dbReference type="InterPro" id="IPR002155">
    <property type="entry name" value="Thiolase"/>
</dbReference>
<dbReference type="InterPro" id="IPR020617">
    <property type="entry name" value="Thiolase_C"/>
</dbReference>
<feature type="active site" description="Proton acceptor" evidence="4">
    <location>
        <position position="370"/>
    </location>
</feature>
<sequence length="417" mass="42898">MNIHTTSPRIPGAMRIGTPEREVVVCAMARSPFGRFDGALAPLEVSVLGAQVVDALLARAGAAPERIEALYAGIGLAGAAMLSVTRQMVLRSRLSEALPSVGIDRACCSGLTAIGLAARDIAAGLQEVAVAGGMESLSNMPLLMPRRHGVRPGQVQLSDPLILGGAVVDRPIATYSGEEALRFGISRESQDAWAAASHARYFAAQAKGRFDAEIVPASVPGKEGHTQVMHDEGPRRDSTPEKLSRLKTVYGSPTITAGNAPGLSDGAAFLLLATRKRAEAEGWPVLGRIASYAQVAGGPTSGTSTPAIALRNVLLAAGAALGDLDRIEINEAYAATPLVSTQVLAGDDAGLLDALRSRTNPWGGAVALGHPLGASGARLVMTLLNGFAHGDTTRLQRGAASICGGFGQGDALLVESV</sequence>
<dbReference type="PIRSF" id="PIRSF000429">
    <property type="entry name" value="Ac-CoA_Ac_transf"/>
    <property type="match status" value="1"/>
</dbReference>
<proteinExistence type="inferred from homology"/>